<dbReference type="SMART" id="SM00490">
    <property type="entry name" value="HELICc"/>
    <property type="match status" value="1"/>
</dbReference>
<dbReference type="PROSITE" id="PS51194">
    <property type="entry name" value="HELICASE_CTER"/>
    <property type="match status" value="1"/>
</dbReference>
<dbReference type="CDD" id="cd18787">
    <property type="entry name" value="SF2_C_DEAD"/>
    <property type="match status" value="1"/>
</dbReference>
<dbReference type="Proteomes" id="UP000639338">
    <property type="component" value="Unassembled WGS sequence"/>
</dbReference>
<dbReference type="PANTHER" id="PTHR47958">
    <property type="entry name" value="ATP-DEPENDENT RNA HELICASE DBP3"/>
    <property type="match status" value="1"/>
</dbReference>
<accession>A0A834XL42</accession>
<name>A0A834XL42_APHGI</name>
<reference evidence="3 4" key="1">
    <citation type="submission" date="2020-08" db="EMBL/GenBank/DDBJ databases">
        <title>Aphidius gifuensis genome sequencing and assembly.</title>
        <authorList>
            <person name="Du Z."/>
        </authorList>
    </citation>
    <scope>NUCLEOTIDE SEQUENCE [LARGE SCALE GENOMIC DNA]</scope>
    <source>
        <strain evidence="3">YNYX2018</strain>
        <tissue evidence="3">Adults</tissue>
    </source>
</reference>
<keyword evidence="4" id="KW-1185">Reference proteome</keyword>
<evidence type="ECO:0000259" key="2">
    <source>
        <dbReference type="PROSITE" id="PS51194"/>
    </source>
</evidence>
<dbReference type="AlphaFoldDB" id="A0A834XL42"/>
<feature type="domain" description="Helicase C-terminal" evidence="2">
    <location>
        <begin position="1"/>
        <end position="132"/>
    </location>
</feature>
<dbReference type="InterPro" id="IPR001650">
    <property type="entry name" value="Helicase_C-like"/>
</dbReference>
<dbReference type="InterPro" id="IPR027417">
    <property type="entry name" value="P-loop_NTPase"/>
</dbReference>
<proteinExistence type="predicted"/>
<feature type="region of interest" description="Disordered" evidence="1">
    <location>
        <begin position="82"/>
        <end position="116"/>
    </location>
</feature>
<sequence length="161" mass="18744">MRKKVDNITKALQREGWSALAIHGDKSQQEHDNVLSKFRNGKTTILDATDVAARGLDVEDVKYVINYDYPNSSEDYIHTFGKGRQRWSTVRPGSKDNSMSSSPRNNASPTGTNTWQNNQQYQQQNYHQNQMSERQPMQRQQQNNYMMNGKLQRSYNYQNGY</sequence>
<dbReference type="SUPFAM" id="SSF52540">
    <property type="entry name" value="P-loop containing nucleoside triphosphate hydrolases"/>
    <property type="match status" value="1"/>
</dbReference>
<evidence type="ECO:0000256" key="1">
    <source>
        <dbReference type="SAM" id="MobiDB-lite"/>
    </source>
</evidence>
<evidence type="ECO:0000313" key="3">
    <source>
        <dbReference type="EMBL" id="KAF7987607.1"/>
    </source>
</evidence>
<dbReference type="OrthoDB" id="196131at2759"/>
<organism evidence="3 4">
    <name type="scientific">Aphidius gifuensis</name>
    <name type="common">Parasitoid wasp</name>
    <dbReference type="NCBI Taxonomy" id="684658"/>
    <lineage>
        <taxon>Eukaryota</taxon>
        <taxon>Metazoa</taxon>
        <taxon>Ecdysozoa</taxon>
        <taxon>Arthropoda</taxon>
        <taxon>Hexapoda</taxon>
        <taxon>Insecta</taxon>
        <taxon>Pterygota</taxon>
        <taxon>Neoptera</taxon>
        <taxon>Endopterygota</taxon>
        <taxon>Hymenoptera</taxon>
        <taxon>Apocrita</taxon>
        <taxon>Ichneumonoidea</taxon>
        <taxon>Braconidae</taxon>
        <taxon>Aphidiinae</taxon>
        <taxon>Aphidius</taxon>
    </lineage>
</organism>
<evidence type="ECO:0000313" key="4">
    <source>
        <dbReference type="Proteomes" id="UP000639338"/>
    </source>
</evidence>
<dbReference type="Gene3D" id="3.40.50.300">
    <property type="entry name" value="P-loop containing nucleotide triphosphate hydrolases"/>
    <property type="match status" value="1"/>
</dbReference>
<feature type="compositionally biased region" description="Polar residues" evidence="1">
    <location>
        <begin position="95"/>
        <end position="115"/>
    </location>
</feature>
<dbReference type="Pfam" id="PF00271">
    <property type="entry name" value="Helicase_C"/>
    <property type="match status" value="1"/>
</dbReference>
<dbReference type="EMBL" id="JACMRX010000006">
    <property type="protein sequence ID" value="KAF7987607.1"/>
    <property type="molecule type" value="Genomic_DNA"/>
</dbReference>
<gene>
    <name evidence="3" type="ORF">HCN44_003470</name>
</gene>
<protein>
    <recommendedName>
        <fullName evidence="2">Helicase C-terminal domain-containing protein</fullName>
    </recommendedName>
</protein>
<comment type="caution">
    <text evidence="3">The sequence shown here is derived from an EMBL/GenBank/DDBJ whole genome shotgun (WGS) entry which is preliminary data.</text>
</comment>